<feature type="region of interest" description="Disordered" evidence="5">
    <location>
        <begin position="137"/>
        <end position="170"/>
    </location>
</feature>
<evidence type="ECO:0000256" key="1">
    <source>
        <dbReference type="ARBA" id="ARBA00004141"/>
    </source>
</evidence>
<feature type="region of interest" description="Disordered" evidence="5">
    <location>
        <begin position="359"/>
        <end position="432"/>
    </location>
</feature>
<feature type="compositionally biased region" description="Basic residues" evidence="5">
    <location>
        <begin position="829"/>
        <end position="842"/>
    </location>
</feature>
<evidence type="ECO:0000313" key="7">
    <source>
        <dbReference type="EMBL" id="KAH7349276.1"/>
    </source>
</evidence>
<evidence type="ECO:0000313" key="8">
    <source>
        <dbReference type="Proteomes" id="UP000813385"/>
    </source>
</evidence>
<evidence type="ECO:0000256" key="5">
    <source>
        <dbReference type="SAM" id="MobiDB-lite"/>
    </source>
</evidence>
<feature type="transmembrane region" description="Helical" evidence="6">
    <location>
        <begin position="715"/>
        <end position="736"/>
    </location>
</feature>
<accession>A0A8K0T799</accession>
<keyword evidence="8" id="KW-1185">Reference proteome</keyword>
<feature type="compositionally biased region" description="Polar residues" evidence="5">
    <location>
        <begin position="141"/>
        <end position="150"/>
    </location>
</feature>
<dbReference type="GO" id="GO:0046873">
    <property type="term" value="F:metal ion transmembrane transporter activity"/>
    <property type="evidence" value="ECO:0007669"/>
    <property type="project" value="InterPro"/>
</dbReference>
<feature type="transmembrane region" description="Helical" evidence="6">
    <location>
        <begin position="438"/>
        <end position="460"/>
    </location>
</feature>
<evidence type="ECO:0000256" key="4">
    <source>
        <dbReference type="ARBA" id="ARBA00023136"/>
    </source>
</evidence>
<dbReference type="AlphaFoldDB" id="A0A8K0T799"/>
<dbReference type="Pfam" id="PF01544">
    <property type="entry name" value="CorA"/>
    <property type="match status" value="1"/>
</dbReference>
<name>A0A8K0T799_9PEZI</name>
<feature type="region of interest" description="Disordered" evidence="5">
    <location>
        <begin position="814"/>
        <end position="842"/>
    </location>
</feature>
<dbReference type="OrthoDB" id="5430750at2759"/>
<dbReference type="GO" id="GO:0016020">
    <property type="term" value="C:membrane"/>
    <property type="evidence" value="ECO:0007669"/>
    <property type="project" value="UniProtKB-SubCell"/>
</dbReference>
<feature type="compositionally biased region" description="Polar residues" evidence="5">
    <location>
        <begin position="366"/>
        <end position="387"/>
    </location>
</feature>
<reference evidence="7" key="1">
    <citation type="journal article" date="2021" name="Nat. Commun.">
        <title>Genetic determinants of endophytism in the Arabidopsis root mycobiome.</title>
        <authorList>
            <person name="Mesny F."/>
            <person name="Miyauchi S."/>
            <person name="Thiergart T."/>
            <person name="Pickel B."/>
            <person name="Atanasova L."/>
            <person name="Karlsson M."/>
            <person name="Huettel B."/>
            <person name="Barry K.W."/>
            <person name="Haridas S."/>
            <person name="Chen C."/>
            <person name="Bauer D."/>
            <person name="Andreopoulos W."/>
            <person name="Pangilinan J."/>
            <person name="LaButti K."/>
            <person name="Riley R."/>
            <person name="Lipzen A."/>
            <person name="Clum A."/>
            <person name="Drula E."/>
            <person name="Henrissat B."/>
            <person name="Kohler A."/>
            <person name="Grigoriev I.V."/>
            <person name="Martin F.M."/>
            <person name="Hacquard S."/>
        </authorList>
    </citation>
    <scope>NUCLEOTIDE SEQUENCE</scope>
    <source>
        <strain evidence="7">MPI-CAGE-AT-0016</strain>
    </source>
</reference>
<protein>
    <submittedName>
        <fullName evidence="7">Uncharacterized protein</fullName>
    </submittedName>
</protein>
<evidence type="ECO:0000256" key="6">
    <source>
        <dbReference type="SAM" id="Phobius"/>
    </source>
</evidence>
<feature type="compositionally biased region" description="Basic and acidic residues" evidence="5">
    <location>
        <begin position="420"/>
        <end position="431"/>
    </location>
</feature>
<dbReference type="InterPro" id="IPR045863">
    <property type="entry name" value="CorA_TM1_TM2"/>
</dbReference>
<feature type="region of interest" description="Disordered" evidence="5">
    <location>
        <begin position="1"/>
        <end position="90"/>
    </location>
</feature>
<feature type="compositionally biased region" description="Basic and acidic residues" evidence="5">
    <location>
        <begin position="29"/>
        <end position="46"/>
    </location>
</feature>
<organism evidence="7 8">
    <name type="scientific">Plectosphaerella cucumerina</name>
    <dbReference type="NCBI Taxonomy" id="40658"/>
    <lineage>
        <taxon>Eukaryota</taxon>
        <taxon>Fungi</taxon>
        <taxon>Dikarya</taxon>
        <taxon>Ascomycota</taxon>
        <taxon>Pezizomycotina</taxon>
        <taxon>Sordariomycetes</taxon>
        <taxon>Hypocreomycetidae</taxon>
        <taxon>Glomerellales</taxon>
        <taxon>Plectosphaerellaceae</taxon>
        <taxon>Plectosphaerella</taxon>
    </lineage>
</organism>
<gene>
    <name evidence="7" type="ORF">B0T11DRAFT_288895</name>
</gene>
<dbReference type="Proteomes" id="UP000813385">
    <property type="component" value="Unassembled WGS sequence"/>
</dbReference>
<keyword evidence="4 6" id="KW-0472">Membrane</keyword>
<dbReference type="EMBL" id="JAGPXD010000006">
    <property type="protein sequence ID" value="KAH7349276.1"/>
    <property type="molecule type" value="Genomic_DNA"/>
</dbReference>
<proteinExistence type="predicted"/>
<dbReference type="InterPro" id="IPR002523">
    <property type="entry name" value="MgTranspt_CorA/ZnTranspt_ZntB"/>
</dbReference>
<evidence type="ECO:0000256" key="2">
    <source>
        <dbReference type="ARBA" id="ARBA00022692"/>
    </source>
</evidence>
<feature type="transmembrane region" description="Helical" evidence="6">
    <location>
        <begin position="748"/>
        <end position="769"/>
    </location>
</feature>
<dbReference type="SUPFAM" id="SSF144083">
    <property type="entry name" value="Magnesium transport protein CorA, transmembrane region"/>
    <property type="match status" value="1"/>
</dbReference>
<keyword evidence="3 6" id="KW-1133">Transmembrane helix</keyword>
<dbReference type="Gene3D" id="1.20.58.340">
    <property type="entry name" value="Magnesium transport protein CorA, transmembrane region"/>
    <property type="match status" value="1"/>
</dbReference>
<comment type="subcellular location">
    <subcellularLocation>
        <location evidence="1">Membrane</location>
        <topology evidence="1">Multi-pass membrane protein</topology>
    </subcellularLocation>
</comment>
<keyword evidence="2 6" id="KW-0812">Transmembrane</keyword>
<evidence type="ECO:0000256" key="3">
    <source>
        <dbReference type="ARBA" id="ARBA00022989"/>
    </source>
</evidence>
<sequence>MSTDYVLVSKSKEFEQRQRKSGSPARPKPTVERGPTGEKQEKVQKEQEEETKGDDKSKRRAAKNLDKTETPFLMWRVTQGSGDDQKEEGSVSTMVRLLRRIDRSLKEDATFGKIYGGGFECSLEDICLRHELLEGPAETPPTVQATNTPLSRDGVTGPARPTSASTGLGGAASSTGGTLYVNASEQANGLISDIFVLSKSILGLFIPLNGDGAGVHTDLKVVMDRYWGALDQVFRHFRFSALMSAAEGEQSWTVRGSCRDRSTSPKKCEACENKKQYDLVGALKHLHAAHDHSKSPAHEIPARPFEDPCIVWLRNTKTIERDRLFNMLLEDLRMFQFDLERILDLSKELHLFVARPKAEPEAGAHDSSSGVSSHTVGKTDGTQNSSETKTRGRKRGSTGTSPLGQHQDPEKQPSSQSQHNIDEGTVSRKETPPLPTSLLQAFESILALLAVQARIVVLTVRENQKRRRRTSRSFRGMARYMAILEDTVMSLENAREDLIVGITAENKSVVRLGAVGAEYIIAMTMANVQTGAFRVGTGSSKVPLSFAGIGGEVLRGTRRRAVTWTEDVDANNARAPTKCAPDAPPPTTSLDVLALYAAHARALDLNATLRPQRRAFLAIRALEEELGALKDLLRTQGHCLENSKRVFDPMSFHVTNRERQARFLLEEKVLDSADDERRRESDELTAMLHRARDLRSRVKESIEVLDEGHGKAIRVFTLVTLFFLPLSFVTSFFGMNTADVRDMPQGSWIYWAIAAPITLSVLCSAYLYAYKWDALTQRITRKTWLDQGVVASGEDVPMERPVEMSRDLTFRRTSYRRGSPTSSMSSYALRRHMRGRSRREYV</sequence>
<comment type="caution">
    <text evidence="7">The sequence shown here is derived from an EMBL/GenBank/DDBJ whole genome shotgun (WGS) entry which is preliminary data.</text>
</comment>
<feature type="compositionally biased region" description="Basic and acidic residues" evidence="5">
    <location>
        <begin position="53"/>
        <end position="69"/>
    </location>
</feature>